<dbReference type="AlphaFoldDB" id="A0A178MHV6"/>
<keyword evidence="2" id="KW-1003">Cell membrane</keyword>
<evidence type="ECO:0000256" key="4">
    <source>
        <dbReference type="ARBA" id="ARBA00022989"/>
    </source>
</evidence>
<keyword evidence="5 6" id="KW-0472">Membrane</keyword>
<dbReference type="OrthoDB" id="166925at2"/>
<comment type="subcellular location">
    <subcellularLocation>
        <location evidence="1">Cell membrane</location>
        <topology evidence="1">Single-pass membrane protein</topology>
    </subcellularLocation>
</comment>
<proteinExistence type="predicted"/>
<evidence type="ECO:0000256" key="5">
    <source>
        <dbReference type="ARBA" id="ARBA00023136"/>
    </source>
</evidence>
<dbReference type="GO" id="GO:0005886">
    <property type="term" value="C:plasma membrane"/>
    <property type="evidence" value="ECO:0007669"/>
    <property type="project" value="UniProtKB-SubCell"/>
</dbReference>
<dbReference type="RefSeq" id="WP_066783570.1">
    <property type="nucleotide sequence ID" value="NZ_LWQS01000035.1"/>
</dbReference>
<gene>
    <name evidence="8" type="ORF">A6A03_09690</name>
</gene>
<evidence type="ECO:0000256" key="6">
    <source>
        <dbReference type="SAM" id="Phobius"/>
    </source>
</evidence>
<evidence type="ECO:0000313" key="8">
    <source>
        <dbReference type="EMBL" id="OAN47708.1"/>
    </source>
</evidence>
<dbReference type="PANTHER" id="PTHR33885">
    <property type="entry name" value="PHAGE SHOCK PROTEIN C"/>
    <property type="match status" value="1"/>
</dbReference>
<dbReference type="Pfam" id="PF04024">
    <property type="entry name" value="PspC"/>
    <property type="match status" value="1"/>
</dbReference>
<dbReference type="InterPro" id="IPR007168">
    <property type="entry name" value="Phageshock_PspC_N"/>
</dbReference>
<dbReference type="Proteomes" id="UP000078287">
    <property type="component" value="Unassembled WGS sequence"/>
</dbReference>
<comment type="caution">
    <text evidence="8">The sequence shown here is derived from an EMBL/GenBank/DDBJ whole genome shotgun (WGS) entry which is preliminary data.</text>
</comment>
<evidence type="ECO:0000256" key="1">
    <source>
        <dbReference type="ARBA" id="ARBA00004162"/>
    </source>
</evidence>
<sequence>MQTRLTRSSTDKMIGGVCGGLAQYFAVDPVIVRLIFVLVFFINGISLPIYLALWIVMPKDTPTTPFTPAASGTKPVNQEVFAGQGQSGGQARVGYAPDPSYRFDPLTGQPIGGPAVGETVNLATTPPRRRNWSLLGLILIGIGGLILLEQLGVNLSLLFPVLMIVAGLVLLRRAR</sequence>
<evidence type="ECO:0000256" key="3">
    <source>
        <dbReference type="ARBA" id="ARBA00022692"/>
    </source>
</evidence>
<evidence type="ECO:0000256" key="2">
    <source>
        <dbReference type="ARBA" id="ARBA00022475"/>
    </source>
</evidence>
<accession>A0A178MHV6</accession>
<feature type="transmembrane region" description="Helical" evidence="6">
    <location>
        <begin position="30"/>
        <end position="56"/>
    </location>
</feature>
<reference evidence="8 9" key="1">
    <citation type="submission" date="2016-04" db="EMBL/GenBank/DDBJ databases">
        <title>Chloroflexus islandicus sp. nov., a thermophilic filamentous anoxygenic phototrophic bacterium from geyser Strokkur (Iceland).</title>
        <authorList>
            <person name="Gaisin V.A."/>
            <person name="Kalashnikov A.M."/>
            <person name="Sukhacheva M.V."/>
            <person name="Grouzdev D.S."/>
            <person name="Ivanov T.M."/>
            <person name="Kuznetsov B."/>
            <person name="Gorlenko V.M."/>
        </authorList>
    </citation>
    <scope>NUCLEOTIDE SEQUENCE [LARGE SCALE GENOMIC DNA]</scope>
    <source>
        <strain evidence="9">isl-2</strain>
    </source>
</reference>
<dbReference type="STRING" id="1707952.A6A03_09690"/>
<keyword evidence="4 6" id="KW-1133">Transmembrane helix</keyword>
<evidence type="ECO:0000259" key="7">
    <source>
        <dbReference type="Pfam" id="PF04024"/>
    </source>
</evidence>
<feature type="transmembrane region" description="Helical" evidence="6">
    <location>
        <begin position="154"/>
        <end position="171"/>
    </location>
</feature>
<dbReference type="PANTHER" id="PTHR33885:SF3">
    <property type="entry name" value="PHAGE SHOCK PROTEIN C"/>
    <property type="match status" value="1"/>
</dbReference>
<dbReference type="EMBL" id="LWQS01000035">
    <property type="protein sequence ID" value="OAN47708.1"/>
    <property type="molecule type" value="Genomic_DNA"/>
</dbReference>
<evidence type="ECO:0000313" key="9">
    <source>
        <dbReference type="Proteomes" id="UP000078287"/>
    </source>
</evidence>
<organism evidence="8 9">
    <name type="scientific">Chloroflexus islandicus</name>
    <dbReference type="NCBI Taxonomy" id="1707952"/>
    <lineage>
        <taxon>Bacteria</taxon>
        <taxon>Bacillati</taxon>
        <taxon>Chloroflexota</taxon>
        <taxon>Chloroflexia</taxon>
        <taxon>Chloroflexales</taxon>
        <taxon>Chloroflexineae</taxon>
        <taxon>Chloroflexaceae</taxon>
        <taxon>Chloroflexus</taxon>
    </lineage>
</organism>
<keyword evidence="3 6" id="KW-0812">Transmembrane</keyword>
<dbReference type="InterPro" id="IPR052027">
    <property type="entry name" value="PspC"/>
</dbReference>
<name>A0A178MHV6_9CHLR</name>
<protein>
    <recommendedName>
        <fullName evidence="7">Phage shock protein PspC N-terminal domain-containing protein</fullName>
    </recommendedName>
</protein>
<feature type="domain" description="Phage shock protein PspC N-terminal" evidence="7">
    <location>
        <begin position="4"/>
        <end position="59"/>
    </location>
</feature>
<keyword evidence="9" id="KW-1185">Reference proteome</keyword>
<feature type="transmembrane region" description="Helical" evidence="6">
    <location>
        <begin position="132"/>
        <end position="148"/>
    </location>
</feature>